<feature type="compositionally biased region" description="Basic and acidic residues" evidence="9">
    <location>
        <begin position="678"/>
        <end position="697"/>
    </location>
</feature>
<evidence type="ECO:0000256" key="2">
    <source>
        <dbReference type="ARBA" id="ARBA00022679"/>
    </source>
</evidence>
<dbReference type="Pfam" id="PF24664">
    <property type="entry name" value="Monjiviricetes_fusion"/>
    <property type="match status" value="1"/>
</dbReference>
<dbReference type="GO" id="GO:0003676">
    <property type="term" value="F:nucleic acid binding"/>
    <property type="evidence" value="ECO:0007669"/>
    <property type="project" value="InterPro"/>
</dbReference>
<dbReference type="Pfam" id="PF17919">
    <property type="entry name" value="RT_RNaseH_2"/>
    <property type="match status" value="1"/>
</dbReference>
<dbReference type="GO" id="GO:0004519">
    <property type="term" value="F:endonuclease activity"/>
    <property type="evidence" value="ECO:0007669"/>
    <property type="project" value="UniProtKB-KW"/>
</dbReference>
<dbReference type="Gene3D" id="2.30.30.850">
    <property type="match status" value="1"/>
</dbReference>
<evidence type="ECO:0000256" key="1">
    <source>
        <dbReference type="ARBA" id="ARBA00012493"/>
    </source>
</evidence>
<protein>
    <recommendedName>
        <fullName evidence="1">RNA-directed DNA polymerase</fullName>
        <ecNumber evidence="1">2.7.7.49</ecNumber>
    </recommendedName>
</protein>
<dbReference type="Gene3D" id="2.40.70.10">
    <property type="entry name" value="Acid Proteases"/>
    <property type="match status" value="1"/>
</dbReference>
<feature type="domain" description="Integrase catalytic" evidence="12">
    <location>
        <begin position="2243"/>
        <end position="2402"/>
    </location>
</feature>
<feature type="region of interest" description="Disordered" evidence="9">
    <location>
        <begin position="248"/>
        <end position="323"/>
    </location>
</feature>
<dbReference type="FunFam" id="3.30.420.10:FF:000032">
    <property type="entry name" value="Retrovirus-related Pol polyprotein from transposon 297-like Protein"/>
    <property type="match status" value="1"/>
</dbReference>
<evidence type="ECO:0000259" key="11">
    <source>
        <dbReference type="PROSITE" id="PS50878"/>
    </source>
</evidence>
<dbReference type="EC" id="2.7.7.49" evidence="1"/>
<dbReference type="GO" id="GO:0015074">
    <property type="term" value="P:DNA integration"/>
    <property type="evidence" value="ECO:0007669"/>
    <property type="project" value="InterPro"/>
</dbReference>
<dbReference type="InterPro" id="IPR000477">
    <property type="entry name" value="RT_dom"/>
</dbReference>
<evidence type="ECO:0000256" key="8">
    <source>
        <dbReference type="SAM" id="Coils"/>
    </source>
</evidence>
<keyword evidence="6" id="KW-0695">RNA-directed DNA polymerase</keyword>
<keyword evidence="4" id="KW-0540">Nuclease</keyword>
<gene>
    <name evidence="13" type="ORF">WR25_14596</name>
</gene>
<dbReference type="Gene3D" id="1.20.5.1890">
    <property type="match status" value="1"/>
</dbReference>
<feature type="domain" description="Reverse transcriptase" evidence="11">
    <location>
        <begin position="1693"/>
        <end position="1872"/>
    </location>
</feature>
<keyword evidence="5" id="KW-0378">Hydrolase</keyword>
<dbReference type="OrthoDB" id="5868531at2759"/>
<dbReference type="InterPro" id="IPR041588">
    <property type="entry name" value="Integrase_H2C2"/>
</dbReference>
<dbReference type="InterPro" id="IPR036397">
    <property type="entry name" value="RNaseH_sf"/>
</dbReference>
<keyword evidence="7" id="KW-0511">Multifunctional enzyme</keyword>
<evidence type="ECO:0000256" key="5">
    <source>
        <dbReference type="ARBA" id="ARBA00022759"/>
    </source>
</evidence>
<keyword evidence="10" id="KW-0812">Transmembrane</keyword>
<keyword evidence="10" id="KW-1133">Transmembrane helix</keyword>
<evidence type="ECO:0000313" key="13">
    <source>
        <dbReference type="EMBL" id="PAV90446.1"/>
    </source>
</evidence>
<keyword evidence="2" id="KW-0808">Transferase</keyword>
<evidence type="ECO:0000256" key="10">
    <source>
        <dbReference type="SAM" id="Phobius"/>
    </source>
</evidence>
<organism evidence="13 14">
    <name type="scientific">Diploscapter pachys</name>
    <dbReference type="NCBI Taxonomy" id="2018661"/>
    <lineage>
        <taxon>Eukaryota</taxon>
        <taxon>Metazoa</taxon>
        <taxon>Ecdysozoa</taxon>
        <taxon>Nematoda</taxon>
        <taxon>Chromadorea</taxon>
        <taxon>Rhabditida</taxon>
        <taxon>Rhabditina</taxon>
        <taxon>Rhabditomorpha</taxon>
        <taxon>Rhabditoidea</taxon>
        <taxon>Rhabditidae</taxon>
        <taxon>Diploscapter</taxon>
    </lineage>
</organism>
<keyword evidence="3" id="KW-0548">Nucleotidyltransferase</keyword>
<dbReference type="PROSITE" id="PS50878">
    <property type="entry name" value="RT_POL"/>
    <property type="match status" value="1"/>
</dbReference>
<dbReference type="Pfam" id="PF17921">
    <property type="entry name" value="Integrase_H2C2"/>
    <property type="match status" value="1"/>
</dbReference>
<feature type="compositionally biased region" description="Basic residues" evidence="9">
    <location>
        <begin position="284"/>
        <end position="300"/>
    </location>
</feature>
<dbReference type="Gene3D" id="3.10.10.10">
    <property type="entry name" value="HIV Type 1 Reverse Transcriptase, subunit A, domain 1"/>
    <property type="match status" value="1"/>
</dbReference>
<dbReference type="InterPro" id="IPR001584">
    <property type="entry name" value="Integrase_cat-core"/>
</dbReference>
<feature type="transmembrane region" description="Helical" evidence="10">
    <location>
        <begin position="1196"/>
        <end position="1217"/>
    </location>
</feature>
<dbReference type="InterPro" id="IPR021109">
    <property type="entry name" value="Peptidase_aspartic_dom_sf"/>
</dbReference>
<dbReference type="SUPFAM" id="SSF50630">
    <property type="entry name" value="Acid proteases"/>
    <property type="match status" value="1"/>
</dbReference>
<keyword evidence="14" id="KW-1185">Reference proteome</keyword>
<evidence type="ECO:0000313" key="14">
    <source>
        <dbReference type="Proteomes" id="UP000218231"/>
    </source>
</evidence>
<evidence type="ECO:0000256" key="9">
    <source>
        <dbReference type="SAM" id="MobiDB-lite"/>
    </source>
</evidence>
<dbReference type="CDD" id="cd09274">
    <property type="entry name" value="RNase_HI_RT_Ty3"/>
    <property type="match status" value="1"/>
</dbReference>
<dbReference type="GO" id="GO:0003964">
    <property type="term" value="F:RNA-directed DNA polymerase activity"/>
    <property type="evidence" value="ECO:0007669"/>
    <property type="project" value="UniProtKB-KW"/>
</dbReference>
<dbReference type="CDD" id="cd00303">
    <property type="entry name" value="retropepsin_like"/>
    <property type="match status" value="1"/>
</dbReference>
<evidence type="ECO:0000256" key="4">
    <source>
        <dbReference type="ARBA" id="ARBA00022722"/>
    </source>
</evidence>
<keyword evidence="5" id="KW-0255">Endonuclease</keyword>
<feature type="compositionally biased region" description="Low complexity" evidence="9">
    <location>
        <begin position="302"/>
        <end position="317"/>
    </location>
</feature>
<dbReference type="InterPro" id="IPR050951">
    <property type="entry name" value="Retrovirus_Pol_polyprotein"/>
</dbReference>
<accession>A0A2A2LW30</accession>
<reference evidence="13 14" key="1">
    <citation type="journal article" date="2017" name="Curr. Biol.">
        <title>Genome architecture and evolution of a unichromosomal asexual nematode.</title>
        <authorList>
            <person name="Fradin H."/>
            <person name="Zegar C."/>
            <person name="Gutwein M."/>
            <person name="Lucas J."/>
            <person name="Kovtun M."/>
            <person name="Corcoran D."/>
            <person name="Baugh L.R."/>
            <person name="Kiontke K."/>
            <person name="Gunsalus K."/>
            <person name="Fitch D.H."/>
            <person name="Piano F."/>
        </authorList>
    </citation>
    <scope>NUCLEOTIDE SEQUENCE [LARGE SCALE GENOMIC DNA]</scope>
    <source>
        <strain evidence="13">PF1309</strain>
    </source>
</reference>
<dbReference type="Gene3D" id="1.10.340.70">
    <property type="match status" value="1"/>
</dbReference>
<feature type="transmembrane region" description="Helical" evidence="10">
    <location>
        <begin position="1335"/>
        <end position="1359"/>
    </location>
</feature>
<comment type="caution">
    <text evidence="13">The sequence shown here is derived from an EMBL/GenBank/DDBJ whole genome shotgun (WGS) entry which is preliminary data.</text>
</comment>
<dbReference type="SUPFAM" id="SSF56672">
    <property type="entry name" value="DNA/RNA polymerases"/>
    <property type="match status" value="1"/>
</dbReference>
<dbReference type="InterPro" id="IPR043502">
    <property type="entry name" value="DNA/RNA_pol_sf"/>
</dbReference>
<dbReference type="SUPFAM" id="SSF53098">
    <property type="entry name" value="Ribonuclease H-like"/>
    <property type="match status" value="1"/>
</dbReference>
<dbReference type="Proteomes" id="UP000218231">
    <property type="component" value="Unassembled WGS sequence"/>
</dbReference>
<feature type="coiled-coil region" evidence="8">
    <location>
        <begin position="196"/>
        <end position="223"/>
    </location>
</feature>
<proteinExistence type="predicted"/>
<dbReference type="InterPro" id="IPR012337">
    <property type="entry name" value="RNaseH-like_sf"/>
</dbReference>
<dbReference type="PANTHER" id="PTHR37984:SF5">
    <property type="entry name" value="PROTEIN NYNRIN-LIKE"/>
    <property type="match status" value="1"/>
</dbReference>
<dbReference type="InterPro" id="IPR043128">
    <property type="entry name" value="Rev_trsase/Diguanyl_cyclase"/>
</dbReference>
<dbReference type="CDD" id="cd01647">
    <property type="entry name" value="RT_LTR"/>
    <property type="match status" value="1"/>
</dbReference>
<dbReference type="PROSITE" id="PS50994">
    <property type="entry name" value="INTEGRASE"/>
    <property type="match status" value="1"/>
</dbReference>
<dbReference type="FunFam" id="3.30.70.270:FF:000020">
    <property type="entry name" value="Transposon Tf2-6 polyprotein-like Protein"/>
    <property type="match status" value="1"/>
</dbReference>
<name>A0A2A2LW30_9BILA</name>
<dbReference type="GO" id="GO:0042575">
    <property type="term" value="C:DNA polymerase complex"/>
    <property type="evidence" value="ECO:0007669"/>
    <property type="project" value="UniProtKB-ARBA"/>
</dbReference>
<dbReference type="Pfam" id="PF00078">
    <property type="entry name" value="RVT_1"/>
    <property type="match status" value="1"/>
</dbReference>
<evidence type="ECO:0000256" key="7">
    <source>
        <dbReference type="ARBA" id="ARBA00023268"/>
    </source>
</evidence>
<dbReference type="Pfam" id="PF13975">
    <property type="entry name" value="gag-asp_proteas"/>
    <property type="match status" value="1"/>
</dbReference>
<evidence type="ECO:0000256" key="6">
    <source>
        <dbReference type="ARBA" id="ARBA00022918"/>
    </source>
</evidence>
<dbReference type="PANTHER" id="PTHR37984">
    <property type="entry name" value="PROTEIN CBG26694"/>
    <property type="match status" value="1"/>
</dbReference>
<dbReference type="EMBL" id="LIAE01006373">
    <property type="protein sequence ID" value="PAV90446.1"/>
    <property type="molecule type" value="Genomic_DNA"/>
</dbReference>
<feature type="compositionally biased region" description="Polar residues" evidence="9">
    <location>
        <begin position="666"/>
        <end position="677"/>
    </location>
</feature>
<feature type="region of interest" description="Disordered" evidence="9">
    <location>
        <begin position="1301"/>
        <end position="1328"/>
    </location>
</feature>
<dbReference type="InterPro" id="IPR041577">
    <property type="entry name" value="RT_RNaseH_2"/>
</dbReference>
<evidence type="ECO:0000256" key="3">
    <source>
        <dbReference type="ARBA" id="ARBA00022695"/>
    </source>
</evidence>
<dbReference type="Pfam" id="PF00665">
    <property type="entry name" value="rve"/>
    <property type="match status" value="1"/>
</dbReference>
<evidence type="ECO:0000259" key="12">
    <source>
        <dbReference type="PROSITE" id="PS50994"/>
    </source>
</evidence>
<dbReference type="FunFam" id="3.10.20.370:FF:000001">
    <property type="entry name" value="Retrovirus-related Pol polyprotein from transposon 17.6-like protein"/>
    <property type="match status" value="1"/>
</dbReference>
<dbReference type="Gene3D" id="3.30.70.270">
    <property type="match status" value="2"/>
</dbReference>
<dbReference type="Gene3D" id="3.30.420.10">
    <property type="entry name" value="Ribonuclease H-like superfamily/Ribonuclease H"/>
    <property type="match status" value="1"/>
</dbReference>
<keyword evidence="10" id="KW-0472">Membrane</keyword>
<sequence>MENLEANLQANINRLADNLNQRIALGSAPMRTISYSGKEDESLPAFIRQFNTIMNAAGINNEAAVLQLPLYLTGKAQRAFESLPEAIRLGTLNGLTDALQNAILTDSFTQTAREKARTLSRGTKTLTEWANTVETMTDNSMRGAPADFKSKEKINLFVEGLDDALRKPLRRRQFANLDAALGAAEIEEALQQREERERKQASNTNLMEKLDRLESQVNFIRQQDYGQFRGMNERPRYEYWNSQMANSLPPEWQNRPPQYQNFRQYNPNPPRGRGRGRGQGYNNNRRRGSNQHNGRGKARGRGNQYRNQYQPPQYNQGQERRQQNFRPSYVNATEIEARNQEEQYEVYEQEPDSQGRSSPVPWQSMQKVFSSMMLIVCIIALSFPLAKASDEFYQICPQTMGGIYVNPPRPTSTCEPPIIGAAVAINVSLYTMSYRPQYATAFRCEHLNYTVCGQAEWSGLSRYAVNNITRIDEPLEVEPAMCLQAVISGTVNNDSLSAWRDGKRVLDKIPHYTGWEVPLLSTRCRHGTRFYVTAGEVALFADDTFSTNLGEISSCSDLTNYTICENGDFSIVWKNLPKRRTQCPINYIGAYTALFAENIIVIEAIQASISFKEDPIDESLLSCFGQKVPFKLDNDIIVAIERPDIPKLKGMRRRYIRQAGIEDNIAGTQDSQPLSETDSIKEHRPNPTPMREDEKTDQADWLLAPDRKENDEISNLYDFTVSLIREGHPNAILADPRYWKVFRESGTTYADVMFQLLNYPFKTDESESAIIILSAMRIAKERKEFFSYIKALSSDRLERILAPHVEEKKRPIFQHIGKEDWDVVEAYAIRVSSKGDPLHHRDFTILAPRHPFRPPLQQEPIYAAKVKEEILKNTGTLDSPLAMKELYTYLTGSLLYWAVMPTTVTPPVIPNPERKHIFNQWQKHQEETDRMLAADVNAKIQYATHMLRLDIRAEFTRVYTQICHLREKHLNLLWAILQSNPTEGFRALTGDPSITAERVGLDTFLIRACTVMIPTTVHYDHRINNTCYKYLPVQLNDTVWYAPPGSRDLVPNSERLPCTQVAATVYTDQGEYHTHIGKIAVIKMGEVPYVLANISQRTMKAPLTLTDSSVRRNGYHQLQFATSINTKIDYLRSQQSRHARGVGFQEISEEVEIYIKGKAKEIGEGVKNISESLSETTSNWMVEHILSPIAKFVRDMAIYFIAAAVILIVILTAICYLKFRLAKIAINGAASLASTAASTVWKLGKEAGKQASPHLRRAASGSIDSLQAAGRHISPHIRRAADTVREKVRFINRIEVENDDWDDESTTGRVSTRNSRRPRREPADPPLMLRRNPGLLTYVPTICMVSIPMINAVAGLPIVNLNINNAPIQTLLDSGSNVSILRESTLQRLGIRKIHPTNIPPARAANGSRIAFAGEVVIPVKLGNNSYEQKWLVASNDACPEAALAGCDFIDSVGGTLTIDTKSRTAKIGDTTMPLLPFQLRNGEREILVIAAGKYELPPNSDTFFPGKLPSELTATDQKLLIEPSGFKMKHPMLLLGKTLVREDPDYPAPVRILNMSGGPIMIEKGEIIAVAKNIQMDERICAVYNPETDTPSVRWEDKLLPPEKDLDESQHILNTIDLSKSDLKEEDKEKLRKIITRHVGAFVTSDGMIGEYKGTVKQTIDIMPGAPIPRSKPYRVPIELRSQVESTIKDLLQQGIIRPSTSPFSAPVVIVKKKDGSIRLCIDYTRLNRIIMPVSTTIPRTDDLIEATAGNEFFTTMDLRSGFFQIPIDERDIYKTAFTTLVAGHFEFLRTPMGLASAPATFQRAMEEVRRACQANLLISLDDLIIASHSPEAHLADIEEVLSKLEAFGLKLHAKKCSFAKNHAVFLGHRISKYGIRPEEGKLKAIKDYPRPRNVTEVRAALGLFGYFRKFVRNFSLIAHPLHELLKADTPWQWNEQREKAFQQLKQSLIEAPVLAPVRPGFPYRIESDASLQGIGAVLLQEQSDGEYRPIAYTSRALTKSEKNYAALELEALAVSHALEMFRHNIMGAKKVEVWTDHKPLHGILGAKDLRGRLLKFQIHLLDFPNIKIVYRAGKANAVADALSRYPVDPAPTVNSVDTPSPIEYDVLLDDIRLQQQATPWIAELKAYLERGEIPKTRAGIAKSKQVDNYSVTNDIVYLKAKHPKPNKIILGEGGLPLKDRIISILHNQLQHLGFERTYEAVKDRFVWTHLRPQVLNLINACPLCQKAKTTPARARYPRACVYSTPTKVMERVHVDIFGPLPVTVRGSRYVLTAVDALTKFAWTIPMPDQKSETIIAVLLERLLPFGMPTMLVSDRGTNFTSTEFEKFLKMMNITHNTSTPYHHQTNGLVERFNKTFAELLRTRSHGGQWDIATPVVCYAYNASKNSITKYSPYALMFGREVEFTYDRACQTPFGTYADADTLNAEISKVIHQTHKIAAERIDRASKRAMEATNMRMPNQVDPPLRPGDLIYEKENAAITKLEPKWKGPFPVLETQTPNITIWVNGKKKIIHESNAKRHL</sequence>
<dbReference type="Gene3D" id="3.10.20.370">
    <property type="match status" value="1"/>
</dbReference>
<keyword evidence="8" id="KW-0175">Coiled coil</keyword>
<feature type="region of interest" description="Disordered" evidence="9">
    <location>
        <begin position="666"/>
        <end position="697"/>
    </location>
</feature>
<dbReference type="STRING" id="2018661.A0A2A2LW30"/>